<dbReference type="Gene3D" id="3.30.70.370">
    <property type="match status" value="1"/>
</dbReference>
<dbReference type="InterPro" id="IPR043502">
    <property type="entry name" value="DNA/RNA_pol_sf"/>
</dbReference>
<dbReference type="SUPFAM" id="SSF56672">
    <property type="entry name" value="DNA/RNA polymerases"/>
    <property type="match status" value="1"/>
</dbReference>
<keyword evidence="5" id="KW-0548">Nucleotidyltransferase</keyword>
<evidence type="ECO:0000256" key="2">
    <source>
        <dbReference type="ARBA" id="ARBA00012418"/>
    </source>
</evidence>
<reference evidence="10" key="1">
    <citation type="submission" date="2018-05" db="EMBL/GenBank/DDBJ databases">
        <authorList>
            <person name="Lanie J.A."/>
            <person name="Ng W.-L."/>
            <person name="Kazmierczak K.M."/>
            <person name="Andrzejewski T.M."/>
            <person name="Davidsen T.M."/>
            <person name="Wayne K.J."/>
            <person name="Tettelin H."/>
            <person name="Glass J.I."/>
            <person name="Rusch D."/>
            <person name="Podicherti R."/>
            <person name="Tsui H.-C.T."/>
            <person name="Winkler M.E."/>
        </authorList>
    </citation>
    <scope>NUCLEOTIDE SEQUENCE</scope>
</reference>
<name>A0A382P2B9_9ZZZZ</name>
<keyword evidence="3" id="KW-0240">DNA-directed RNA polymerase</keyword>
<dbReference type="GO" id="GO:0034245">
    <property type="term" value="C:mitochondrial DNA-directed RNA polymerase complex"/>
    <property type="evidence" value="ECO:0007669"/>
    <property type="project" value="TreeGrafter"/>
</dbReference>
<evidence type="ECO:0000256" key="8">
    <source>
        <dbReference type="SAM" id="MobiDB-lite"/>
    </source>
</evidence>
<proteinExistence type="inferred from homology"/>
<dbReference type="PANTHER" id="PTHR10102:SF0">
    <property type="entry name" value="DNA-DIRECTED RNA POLYMERASE, MITOCHONDRIAL"/>
    <property type="match status" value="1"/>
</dbReference>
<dbReference type="GO" id="GO:0003899">
    <property type="term" value="F:DNA-directed RNA polymerase activity"/>
    <property type="evidence" value="ECO:0007669"/>
    <property type="project" value="UniProtKB-EC"/>
</dbReference>
<feature type="compositionally biased region" description="Basic and acidic residues" evidence="8">
    <location>
        <begin position="231"/>
        <end position="240"/>
    </location>
</feature>
<evidence type="ECO:0000256" key="7">
    <source>
        <dbReference type="ARBA" id="ARBA00048552"/>
    </source>
</evidence>
<feature type="non-terminal residue" evidence="10">
    <location>
        <position position="1"/>
    </location>
</feature>
<evidence type="ECO:0000256" key="3">
    <source>
        <dbReference type="ARBA" id="ARBA00022478"/>
    </source>
</evidence>
<organism evidence="10">
    <name type="scientific">marine metagenome</name>
    <dbReference type="NCBI Taxonomy" id="408172"/>
    <lineage>
        <taxon>unclassified sequences</taxon>
        <taxon>metagenomes</taxon>
        <taxon>ecological metagenomes</taxon>
    </lineage>
</organism>
<evidence type="ECO:0000256" key="5">
    <source>
        <dbReference type="ARBA" id="ARBA00022695"/>
    </source>
</evidence>
<dbReference type="InterPro" id="IPR046950">
    <property type="entry name" value="DNA-dir_Rpol_C_phage-type"/>
</dbReference>
<comment type="catalytic activity">
    <reaction evidence="7">
        <text>RNA(n) + a ribonucleoside 5'-triphosphate = RNA(n+1) + diphosphate</text>
        <dbReference type="Rhea" id="RHEA:21248"/>
        <dbReference type="Rhea" id="RHEA-COMP:14527"/>
        <dbReference type="Rhea" id="RHEA-COMP:17342"/>
        <dbReference type="ChEBI" id="CHEBI:33019"/>
        <dbReference type="ChEBI" id="CHEBI:61557"/>
        <dbReference type="ChEBI" id="CHEBI:140395"/>
        <dbReference type="EC" id="2.7.7.6"/>
    </reaction>
</comment>
<protein>
    <recommendedName>
        <fullName evidence="2">DNA-directed RNA polymerase</fullName>
        <ecNumber evidence="2">2.7.7.6</ecNumber>
    </recommendedName>
</protein>
<evidence type="ECO:0000259" key="9">
    <source>
        <dbReference type="Pfam" id="PF00940"/>
    </source>
</evidence>
<accession>A0A382P2B9</accession>
<sequence>AYYDAIGEVTGRAFLALLDDLSNVANDGVVPKNAPRATQSKGDGLWPGVQWHLPQDEKKGFQVNNYYIKSRDASKTRKDNPFRPESVFSALLPDWYTVKNSPFRGGPSGPRSPQRIKQSMEDEWGNIPGVKKRLDDLSTVSRKKLLPILEHISKQNKGNPSNPERLVEIKELTEHRNISLTNYEDEEWLRIVHSDAPKGMEDHKNAFIEDYVKECRDQREVQGGKPWTPADQKKATKSAEDAYSEGQLPGSLKDWITNHHDLARPLLANFIQSLDAYHMRKTINQCKIEFEDLSFWAVHDAFGTHARDVGTMAEIVKRTFYEIHRSLRFKGWISPRSSSLTLKHILDSEYIIN</sequence>
<evidence type="ECO:0000256" key="4">
    <source>
        <dbReference type="ARBA" id="ARBA00022679"/>
    </source>
</evidence>
<evidence type="ECO:0000256" key="6">
    <source>
        <dbReference type="ARBA" id="ARBA00023163"/>
    </source>
</evidence>
<gene>
    <name evidence="10" type="ORF">METZ01_LOCUS318946</name>
</gene>
<dbReference type="InterPro" id="IPR002092">
    <property type="entry name" value="DNA-dir_Rpol_phage-type"/>
</dbReference>
<feature type="domain" description="DNA-directed RNA polymerase C-terminal" evidence="9">
    <location>
        <begin position="268"/>
        <end position="326"/>
    </location>
</feature>
<feature type="region of interest" description="Disordered" evidence="8">
    <location>
        <begin position="220"/>
        <end position="245"/>
    </location>
</feature>
<keyword evidence="4" id="KW-0808">Transferase</keyword>
<keyword evidence="6" id="KW-0804">Transcription</keyword>
<comment type="similarity">
    <text evidence="1">Belongs to the phage and mitochondrial RNA polymerase family.</text>
</comment>
<dbReference type="GO" id="GO:0003677">
    <property type="term" value="F:DNA binding"/>
    <property type="evidence" value="ECO:0007669"/>
    <property type="project" value="InterPro"/>
</dbReference>
<dbReference type="EC" id="2.7.7.6" evidence="2"/>
<evidence type="ECO:0000256" key="1">
    <source>
        <dbReference type="ARBA" id="ARBA00009493"/>
    </source>
</evidence>
<dbReference type="EMBL" id="UINC01103590">
    <property type="protein sequence ID" value="SVC66092.1"/>
    <property type="molecule type" value="Genomic_DNA"/>
</dbReference>
<dbReference type="GO" id="GO:0006390">
    <property type="term" value="P:mitochondrial transcription"/>
    <property type="evidence" value="ECO:0007669"/>
    <property type="project" value="TreeGrafter"/>
</dbReference>
<dbReference type="AlphaFoldDB" id="A0A382P2B9"/>
<evidence type="ECO:0000313" key="10">
    <source>
        <dbReference type="EMBL" id="SVC66092.1"/>
    </source>
</evidence>
<dbReference type="PANTHER" id="PTHR10102">
    <property type="entry name" value="DNA-DIRECTED RNA POLYMERASE, MITOCHONDRIAL"/>
    <property type="match status" value="1"/>
</dbReference>
<dbReference type="Pfam" id="PF00940">
    <property type="entry name" value="RNA_pol"/>
    <property type="match status" value="1"/>
</dbReference>